<gene>
    <name evidence="2" type="ORF">PAECIP111894_01244</name>
</gene>
<evidence type="ECO:0000313" key="2">
    <source>
        <dbReference type="EMBL" id="CAH1055094.1"/>
    </source>
</evidence>
<keyword evidence="1" id="KW-0472">Membrane</keyword>
<comment type="caution">
    <text evidence="2">The sequence shown here is derived from an EMBL/GenBank/DDBJ whole genome shotgun (WGS) entry which is preliminary data.</text>
</comment>
<evidence type="ECO:0000256" key="1">
    <source>
        <dbReference type="SAM" id="Phobius"/>
    </source>
</evidence>
<feature type="transmembrane region" description="Helical" evidence="1">
    <location>
        <begin position="12"/>
        <end position="31"/>
    </location>
</feature>
<dbReference type="RefSeq" id="WP_234532342.1">
    <property type="nucleotide sequence ID" value="NZ_CAKMAB010000005.1"/>
</dbReference>
<organism evidence="2 3">
    <name type="scientific">Paenibacillus pseudetheri</name>
    <dbReference type="NCBI Taxonomy" id="2897682"/>
    <lineage>
        <taxon>Bacteria</taxon>
        <taxon>Bacillati</taxon>
        <taxon>Bacillota</taxon>
        <taxon>Bacilli</taxon>
        <taxon>Bacillales</taxon>
        <taxon>Paenibacillaceae</taxon>
        <taxon>Paenibacillus</taxon>
    </lineage>
</organism>
<evidence type="ECO:0000313" key="3">
    <source>
        <dbReference type="Proteomes" id="UP000838749"/>
    </source>
</evidence>
<proteinExistence type="predicted"/>
<keyword evidence="1" id="KW-1133">Transmembrane helix</keyword>
<sequence length="203" mass="23087">MKKELTRDVIRYSFIPISIIVFGLVIYPGLYKYDKLDQSLPVKINRITGNTKILTLNGWQDANDYDYASNLFYEYKRQVIDAMEEQNDSIKNSVMDSVLIELENAKNQIINTANSEEINPTYADGTSVFNSVRDRSDKNKLNSDSELLNFGLGDTKETVKKSMGTPSSIINSGDTWFYGSSMVNFKEGVVEGWNDPLNELHLR</sequence>
<protein>
    <submittedName>
        <fullName evidence="2">Uncharacterized protein</fullName>
    </submittedName>
</protein>
<reference evidence="2" key="1">
    <citation type="submission" date="2021-12" db="EMBL/GenBank/DDBJ databases">
        <authorList>
            <person name="Criscuolo A."/>
        </authorList>
    </citation>
    <scope>NUCLEOTIDE SEQUENCE</scope>
    <source>
        <strain evidence="2">CIP111894</strain>
    </source>
</reference>
<keyword evidence="3" id="KW-1185">Reference proteome</keyword>
<dbReference type="Proteomes" id="UP000838749">
    <property type="component" value="Unassembled WGS sequence"/>
</dbReference>
<dbReference type="EMBL" id="CAKMAB010000005">
    <property type="protein sequence ID" value="CAH1055094.1"/>
    <property type="molecule type" value="Genomic_DNA"/>
</dbReference>
<name>A0ABM9B8X3_9BACL</name>
<keyword evidence="1" id="KW-0812">Transmembrane</keyword>
<accession>A0ABM9B8X3</accession>